<sequence length="520" mass="60871">MNKISSTFLPIAISILLITTCLCYFSFTRKFNSLSISFYVFLATSSIFLIFSIVNFIMHRKGIPIKYESKDLSIDFEKQAAIFIHIPENELYKIAPNYNITYLFQHADHQLMNYPVHIAQTRGLSPSIGPYSLKNTTQIQLLLSQEDVNNIKDATGICIVTKSDTKLQELKNILLNNIFIYYSHNHKKNLVLHCSHIKIDSNDPEELGNTQHLYSAKDFYIAIQDKAIPIEGLNNSECTTVYDHVVSYILNTFTTEYHYDNSWFETEAGKIAISFFRMFSTQNILDHNMYFKSAITGDLKFKVRRVQEYIHNIAREQYTHEFDERIFNLIKEIYNKTSYNTTQYSHLHNNRYINTFGNSISDFIRWNINNEPLYKYICSIAVQNYGDNDLDKQTNQFIKDILNEENIQINIQPIISLIENPNILITRNMYIKDKDLHKTIHELLGTQQQVSCHELIKLARKYIIDSCLPHMQFYSITQHTINLNPEHITVFTPEYTRIHNTSFDTNSLEDFSSTRMLLIH</sequence>
<dbReference type="AlphaFoldDB" id="A0A0H3M810"/>
<name>A0A0H3M810_EHRRW</name>
<keyword evidence="1" id="KW-1133">Transmembrane helix</keyword>
<keyword evidence="3" id="KW-1185">Reference proteome</keyword>
<dbReference type="Proteomes" id="UP000001021">
    <property type="component" value="Chromosome"/>
</dbReference>
<dbReference type="KEGG" id="erw:ERWE_CDS_02860"/>
<accession>A0A0H3M810</accession>
<feature type="transmembrane region" description="Helical" evidence="1">
    <location>
        <begin position="7"/>
        <end position="27"/>
    </location>
</feature>
<evidence type="ECO:0000313" key="2">
    <source>
        <dbReference type="EMBL" id="CAI26780.1"/>
    </source>
</evidence>
<proteinExistence type="predicted"/>
<keyword evidence="1" id="KW-0812">Transmembrane</keyword>
<protein>
    <submittedName>
        <fullName evidence="2">Uncharacterized protein</fullName>
    </submittedName>
</protein>
<dbReference type="KEGG" id="eru:Erum2800"/>
<evidence type="ECO:0000256" key="1">
    <source>
        <dbReference type="SAM" id="Phobius"/>
    </source>
</evidence>
<feature type="transmembrane region" description="Helical" evidence="1">
    <location>
        <begin position="39"/>
        <end position="58"/>
    </location>
</feature>
<dbReference type="HOGENOM" id="CLU_039032_0_0_5"/>
<gene>
    <name evidence="2" type="ordered locus">ERWE_CDS_02860</name>
</gene>
<reference evidence="2 3" key="1">
    <citation type="journal article" date="2006" name="J. Bacteriol.">
        <title>Comparative genomic analysis of three strains of Ehrlichia ruminantium reveals an active process of genome size plasticity.</title>
        <authorList>
            <person name="Frutos R."/>
            <person name="Viari A."/>
            <person name="Ferraz C."/>
            <person name="Morgat A."/>
            <person name="Eychenie S."/>
            <person name="Kandassami Y."/>
            <person name="Chantal I."/>
            <person name="Bensaid A."/>
            <person name="Coissac E."/>
            <person name="Vachiery N."/>
            <person name="Demaille J."/>
            <person name="Martinez D."/>
        </authorList>
    </citation>
    <scope>NUCLEOTIDE SEQUENCE [LARGE SCALE GENOMIC DNA]</scope>
    <source>
        <strain evidence="2 3">Welgevonden</strain>
    </source>
</reference>
<keyword evidence="1" id="KW-0472">Membrane</keyword>
<dbReference type="EMBL" id="CR925678">
    <property type="protein sequence ID" value="CAI26780.1"/>
    <property type="molecule type" value="Genomic_DNA"/>
</dbReference>
<organism evidence="2 3">
    <name type="scientific">Ehrlichia ruminantium (strain Welgevonden)</name>
    <dbReference type="NCBI Taxonomy" id="254945"/>
    <lineage>
        <taxon>Bacteria</taxon>
        <taxon>Pseudomonadati</taxon>
        <taxon>Pseudomonadota</taxon>
        <taxon>Alphaproteobacteria</taxon>
        <taxon>Rickettsiales</taxon>
        <taxon>Anaplasmataceae</taxon>
        <taxon>Ehrlichia</taxon>
    </lineage>
</organism>
<evidence type="ECO:0000313" key="3">
    <source>
        <dbReference type="Proteomes" id="UP000001021"/>
    </source>
</evidence>